<organism evidence="3 4">
    <name type="scientific">Protea cynaroides</name>
    <dbReference type="NCBI Taxonomy" id="273540"/>
    <lineage>
        <taxon>Eukaryota</taxon>
        <taxon>Viridiplantae</taxon>
        <taxon>Streptophyta</taxon>
        <taxon>Embryophyta</taxon>
        <taxon>Tracheophyta</taxon>
        <taxon>Spermatophyta</taxon>
        <taxon>Magnoliopsida</taxon>
        <taxon>Proteales</taxon>
        <taxon>Proteaceae</taxon>
        <taxon>Protea</taxon>
    </lineage>
</organism>
<dbReference type="InterPro" id="IPR051504">
    <property type="entry name" value="Plant_metabolite_acyltrans"/>
</dbReference>
<protein>
    <submittedName>
        <fullName evidence="3">Uncharacterized protein</fullName>
    </submittedName>
</protein>
<dbReference type="PANTHER" id="PTHR31625">
    <property type="match status" value="1"/>
</dbReference>
<keyword evidence="1" id="KW-0808">Transferase</keyword>
<evidence type="ECO:0000313" key="3">
    <source>
        <dbReference type="EMBL" id="KAJ4977896.1"/>
    </source>
</evidence>
<dbReference type="InterPro" id="IPR023213">
    <property type="entry name" value="CAT-like_dom_sf"/>
</dbReference>
<name>A0A9Q0KWY4_9MAGN</name>
<dbReference type="Pfam" id="PF02458">
    <property type="entry name" value="Transferase"/>
    <property type="match status" value="1"/>
</dbReference>
<dbReference type="Gene3D" id="3.30.559.10">
    <property type="entry name" value="Chloramphenicol acetyltransferase-like domain"/>
    <property type="match status" value="2"/>
</dbReference>
<dbReference type="Proteomes" id="UP001141806">
    <property type="component" value="Unassembled WGS sequence"/>
</dbReference>
<reference evidence="3" key="1">
    <citation type="journal article" date="2023" name="Plant J.">
        <title>The genome of the king protea, Protea cynaroides.</title>
        <authorList>
            <person name="Chang J."/>
            <person name="Duong T.A."/>
            <person name="Schoeman C."/>
            <person name="Ma X."/>
            <person name="Roodt D."/>
            <person name="Barker N."/>
            <person name="Li Z."/>
            <person name="Van de Peer Y."/>
            <person name="Mizrachi E."/>
        </authorList>
    </citation>
    <scope>NUCLEOTIDE SEQUENCE</scope>
    <source>
        <tissue evidence="3">Young leaves</tissue>
    </source>
</reference>
<evidence type="ECO:0000256" key="1">
    <source>
        <dbReference type="ARBA" id="ARBA00022679"/>
    </source>
</evidence>
<keyword evidence="4" id="KW-1185">Reference proteome</keyword>
<sequence>MAPCKTVKILEQCTVSPPPGSVAAAVPDIHLTFFDQMWLPLPPPQTLHFYDYPYPLSVFTQSLIPQIKLSLSSSLIYFYPLAGKLSWPQDSRPLIRYVDGDSVLVIIAESDADFNSLTSDHPRDATDSHPFVPDLQASGPILPLLAIQITVFPNFGLSVGMTNNHSLIDGRAIGHFMRTWALMSKLGDATKSLSTMSSPFLDRTVIKDPTGIEKVYLKELETFMGTEVVSGNRNLRVMNIPLPPDMVRATMELNPTDLRRLKDWVLARHNKLEQPQPIRISTYVVTCAFAWVCLLKAEEAATEHTPDNNTINNQTRFGVNVDCRSRLKTDPPIPGTYFGNCVKPFLVYTERSNLLKEDGVVVATQLLAEGIRKLDEGLLKDLEKFLPEMLNVESQRVFAAAGSPWFGLYEVDYGWGRPKKVEFVSNDRTGSMFMKASRKLDGGIELDVVLNKKEMDVFASLFNGLRLIFD</sequence>
<dbReference type="GO" id="GO:0016747">
    <property type="term" value="F:acyltransferase activity, transferring groups other than amino-acyl groups"/>
    <property type="evidence" value="ECO:0007669"/>
    <property type="project" value="UniProtKB-ARBA"/>
</dbReference>
<dbReference type="AlphaFoldDB" id="A0A9Q0KWY4"/>
<dbReference type="OrthoDB" id="1862401at2759"/>
<gene>
    <name evidence="3" type="ORF">NE237_008676</name>
</gene>
<evidence type="ECO:0000313" key="4">
    <source>
        <dbReference type="Proteomes" id="UP001141806"/>
    </source>
</evidence>
<keyword evidence="2" id="KW-0012">Acyltransferase</keyword>
<proteinExistence type="predicted"/>
<dbReference type="EMBL" id="JAMYWD010000002">
    <property type="protein sequence ID" value="KAJ4977896.1"/>
    <property type="molecule type" value="Genomic_DNA"/>
</dbReference>
<evidence type="ECO:0000256" key="2">
    <source>
        <dbReference type="ARBA" id="ARBA00023315"/>
    </source>
</evidence>
<accession>A0A9Q0KWY4</accession>
<comment type="caution">
    <text evidence="3">The sequence shown here is derived from an EMBL/GenBank/DDBJ whole genome shotgun (WGS) entry which is preliminary data.</text>
</comment>